<dbReference type="AlphaFoldDB" id="A0A1D2M1S7"/>
<evidence type="ECO:0000313" key="4">
    <source>
        <dbReference type="EMBL" id="ODM86871.1"/>
    </source>
</evidence>
<proteinExistence type="inferred from homology"/>
<dbReference type="Pfam" id="PF00012">
    <property type="entry name" value="HSP70"/>
    <property type="match status" value="1"/>
</dbReference>
<protein>
    <submittedName>
        <fullName evidence="4">Heat shock 70 kDa protein IV</fullName>
    </submittedName>
</protein>
<dbReference type="Proteomes" id="UP000094527">
    <property type="component" value="Unassembled WGS sequence"/>
</dbReference>
<organism evidence="4 5">
    <name type="scientific">Orchesella cincta</name>
    <name type="common">Springtail</name>
    <name type="synonym">Podura cincta</name>
    <dbReference type="NCBI Taxonomy" id="48709"/>
    <lineage>
        <taxon>Eukaryota</taxon>
        <taxon>Metazoa</taxon>
        <taxon>Ecdysozoa</taxon>
        <taxon>Arthropoda</taxon>
        <taxon>Hexapoda</taxon>
        <taxon>Collembola</taxon>
        <taxon>Entomobryomorpha</taxon>
        <taxon>Entomobryoidea</taxon>
        <taxon>Orchesellidae</taxon>
        <taxon>Orchesellinae</taxon>
        <taxon>Orchesella</taxon>
    </lineage>
</organism>
<dbReference type="InterPro" id="IPR013126">
    <property type="entry name" value="Hsp_70_fam"/>
</dbReference>
<sequence>MKLQELPKSMWIICMGYDLMLWCAGKHLRILIPFLQKTLRFLQEFLSSELLKIFRGKTLDCSINPDEAVAYGAANESAMLNGSVLEILKNMKNSGCAPMSIEYRSMRRTPVKLKQTYRTALDNQISVHITIYKRNPVAANNEKWRLLFEWYSTRRLALNVMSR</sequence>
<keyword evidence="2" id="KW-0547">Nucleotide-binding</keyword>
<gene>
    <name evidence="4" type="ORF">Ocin01_19812</name>
</gene>
<dbReference type="GO" id="GO:0140662">
    <property type="term" value="F:ATP-dependent protein folding chaperone"/>
    <property type="evidence" value="ECO:0007669"/>
    <property type="project" value="InterPro"/>
</dbReference>
<evidence type="ECO:0000313" key="5">
    <source>
        <dbReference type="Proteomes" id="UP000094527"/>
    </source>
</evidence>
<comment type="caution">
    <text evidence="4">The sequence shown here is derived from an EMBL/GenBank/DDBJ whole genome shotgun (WGS) entry which is preliminary data.</text>
</comment>
<keyword evidence="3" id="KW-0067">ATP-binding</keyword>
<reference evidence="4 5" key="1">
    <citation type="journal article" date="2016" name="Genome Biol. Evol.">
        <title>Gene Family Evolution Reflects Adaptation to Soil Environmental Stressors in the Genome of the Collembolan Orchesella cincta.</title>
        <authorList>
            <person name="Faddeeva-Vakhrusheva A."/>
            <person name="Derks M.F."/>
            <person name="Anvar S.Y."/>
            <person name="Agamennone V."/>
            <person name="Suring W."/>
            <person name="Smit S."/>
            <person name="van Straalen N.M."/>
            <person name="Roelofs D."/>
        </authorList>
    </citation>
    <scope>NUCLEOTIDE SEQUENCE [LARGE SCALE GENOMIC DNA]</scope>
    <source>
        <tissue evidence="4">Mixed pool</tissue>
    </source>
</reference>
<evidence type="ECO:0000256" key="3">
    <source>
        <dbReference type="ARBA" id="ARBA00022840"/>
    </source>
</evidence>
<keyword evidence="5" id="KW-1185">Reference proteome</keyword>
<keyword evidence="4" id="KW-0346">Stress response</keyword>
<accession>A0A1D2M1S7</accession>
<name>A0A1D2M1S7_ORCCI</name>
<dbReference type="EMBL" id="LJIJ01006934">
    <property type="protein sequence ID" value="ODM86871.1"/>
    <property type="molecule type" value="Genomic_DNA"/>
</dbReference>
<evidence type="ECO:0000256" key="1">
    <source>
        <dbReference type="ARBA" id="ARBA00007381"/>
    </source>
</evidence>
<dbReference type="STRING" id="48709.A0A1D2M1S7"/>
<dbReference type="GO" id="GO:0005524">
    <property type="term" value="F:ATP binding"/>
    <property type="evidence" value="ECO:0007669"/>
    <property type="project" value="UniProtKB-KW"/>
</dbReference>
<evidence type="ECO:0000256" key="2">
    <source>
        <dbReference type="ARBA" id="ARBA00022741"/>
    </source>
</evidence>
<comment type="similarity">
    <text evidence="1">Belongs to the heat shock protein 70 family.</text>
</comment>